<dbReference type="AlphaFoldDB" id="R7TP77"/>
<dbReference type="EnsemblMetazoa" id="CapteT197382">
    <property type="protein sequence ID" value="CapteP197382"/>
    <property type="gene ID" value="CapteG197382"/>
</dbReference>
<dbReference type="InterPro" id="IPR016186">
    <property type="entry name" value="C-type_lectin-like/link_sf"/>
</dbReference>
<keyword evidence="4" id="KW-1185">Reference proteome</keyword>
<dbReference type="EMBL" id="AMQN01002390">
    <property type="status" value="NOT_ANNOTATED_CDS"/>
    <property type="molecule type" value="Genomic_DNA"/>
</dbReference>
<dbReference type="InterPro" id="IPR016187">
    <property type="entry name" value="CTDL_fold"/>
</dbReference>
<organism evidence="2">
    <name type="scientific">Capitella teleta</name>
    <name type="common">Polychaete worm</name>
    <dbReference type="NCBI Taxonomy" id="283909"/>
    <lineage>
        <taxon>Eukaryota</taxon>
        <taxon>Metazoa</taxon>
        <taxon>Spiralia</taxon>
        <taxon>Lophotrochozoa</taxon>
        <taxon>Annelida</taxon>
        <taxon>Polychaeta</taxon>
        <taxon>Sedentaria</taxon>
        <taxon>Scolecida</taxon>
        <taxon>Capitellidae</taxon>
        <taxon>Capitella</taxon>
    </lineage>
</organism>
<feature type="domain" description="C-type lectin" evidence="1">
    <location>
        <begin position="71"/>
        <end position="164"/>
    </location>
</feature>
<evidence type="ECO:0000313" key="2">
    <source>
        <dbReference type="EMBL" id="ELT95703.1"/>
    </source>
</evidence>
<dbReference type="Pfam" id="PF00059">
    <property type="entry name" value="Lectin_C"/>
    <property type="match status" value="1"/>
</dbReference>
<name>R7TP77_CAPTE</name>
<dbReference type="Proteomes" id="UP000014760">
    <property type="component" value="Unassembled WGS sequence"/>
</dbReference>
<dbReference type="InterPro" id="IPR001304">
    <property type="entry name" value="C-type_lectin-like"/>
</dbReference>
<protein>
    <recommendedName>
        <fullName evidence="1">C-type lectin domain-containing protein</fullName>
    </recommendedName>
</protein>
<evidence type="ECO:0000259" key="1">
    <source>
        <dbReference type="PROSITE" id="PS50041"/>
    </source>
</evidence>
<proteinExistence type="predicted"/>
<dbReference type="PROSITE" id="PS50041">
    <property type="entry name" value="C_TYPE_LECTIN_2"/>
    <property type="match status" value="1"/>
</dbReference>
<sequence length="164" mass="18384">MCSELAPRGHSSVGVNLRELIFEPGTKTLLMIIQSRVISLQPEIVNSNGGELTAHSSPVIWSIFKANQGATWPNAKSECEGEGMHLLSIEIEEELEFIKELLRDAGIYSRSVWTRANDLSSEGTWVWDGVPHPIQDLPLWRSGEPNGDGNCWFLHETTPLWFEL</sequence>
<reference evidence="3" key="3">
    <citation type="submission" date="2015-06" db="UniProtKB">
        <authorList>
            <consortium name="EnsemblMetazoa"/>
        </authorList>
    </citation>
    <scope>IDENTIFICATION</scope>
</reference>
<evidence type="ECO:0000313" key="3">
    <source>
        <dbReference type="EnsemblMetazoa" id="CapteP197382"/>
    </source>
</evidence>
<reference evidence="2 4" key="2">
    <citation type="journal article" date="2013" name="Nature">
        <title>Insights into bilaterian evolution from three spiralian genomes.</title>
        <authorList>
            <person name="Simakov O."/>
            <person name="Marletaz F."/>
            <person name="Cho S.J."/>
            <person name="Edsinger-Gonzales E."/>
            <person name="Havlak P."/>
            <person name="Hellsten U."/>
            <person name="Kuo D.H."/>
            <person name="Larsson T."/>
            <person name="Lv J."/>
            <person name="Arendt D."/>
            <person name="Savage R."/>
            <person name="Osoegawa K."/>
            <person name="de Jong P."/>
            <person name="Grimwood J."/>
            <person name="Chapman J.A."/>
            <person name="Shapiro H."/>
            <person name="Aerts A."/>
            <person name="Otillar R.P."/>
            <person name="Terry A.Y."/>
            <person name="Boore J.L."/>
            <person name="Grigoriev I.V."/>
            <person name="Lindberg D.R."/>
            <person name="Seaver E.C."/>
            <person name="Weisblat D.A."/>
            <person name="Putnam N.H."/>
            <person name="Rokhsar D.S."/>
        </authorList>
    </citation>
    <scope>NUCLEOTIDE SEQUENCE</scope>
    <source>
        <strain evidence="2 4">I ESC-2004</strain>
    </source>
</reference>
<dbReference type="STRING" id="283909.R7TP77"/>
<evidence type="ECO:0000313" key="4">
    <source>
        <dbReference type="Proteomes" id="UP000014760"/>
    </source>
</evidence>
<accession>R7TP77</accession>
<dbReference type="Gene3D" id="3.10.100.10">
    <property type="entry name" value="Mannose-Binding Protein A, subunit A"/>
    <property type="match status" value="1"/>
</dbReference>
<gene>
    <name evidence="2" type="ORF">CAPTEDRAFT_197382</name>
</gene>
<reference evidence="4" key="1">
    <citation type="submission" date="2012-12" db="EMBL/GenBank/DDBJ databases">
        <authorList>
            <person name="Hellsten U."/>
            <person name="Grimwood J."/>
            <person name="Chapman J.A."/>
            <person name="Shapiro H."/>
            <person name="Aerts A."/>
            <person name="Otillar R.P."/>
            <person name="Terry A.Y."/>
            <person name="Boore J.L."/>
            <person name="Simakov O."/>
            <person name="Marletaz F."/>
            <person name="Cho S.-J."/>
            <person name="Edsinger-Gonzales E."/>
            <person name="Havlak P."/>
            <person name="Kuo D.-H."/>
            <person name="Larsson T."/>
            <person name="Lv J."/>
            <person name="Arendt D."/>
            <person name="Savage R."/>
            <person name="Osoegawa K."/>
            <person name="de Jong P."/>
            <person name="Lindberg D.R."/>
            <person name="Seaver E.C."/>
            <person name="Weisblat D.A."/>
            <person name="Putnam N.H."/>
            <person name="Grigoriev I.V."/>
            <person name="Rokhsar D.S."/>
        </authorList>
    </citation>
    <scope>NUCLEOTIDE SEQUENCE</scope>
    <source>
        <strain evidence="4">I ESC-2004</strain>
    </source>
</reference>
<dbReference type="SUPFAM" id="SSF56436">
    <property type="entry name" value="C-type lectin-like"/>
    <property type="match status" value="1"/>
</dbReference>
<dbReference type="CDD" id="cd00037">
    <property type="entry name" value="CLECT"/>
    <property type="match status" value="1"/>
</dbReference>
<dbReference type="EMBL" id="KB309044">
    <property type="protein sequence ID" value="ELT95703.1"/>
    <property type="molecule type" value="Genomic_DNA"/>
</dbReference>
<dbReference type="HOGENOM" id="CLU_1620603_0_0_1"/>